<organism evidence="5 6">
    <name type="scientific">Metabacillus litoralis</name>
    <dbReference type="NCBI Taxonomy" id="152268"/>
    <lineage>
        <taxon>Bacteria</taxon>
        <taxon>Bacillati</taxon>
        <taxon>Bacillota</taxon>
        <taxon>Bacilli</taxon>
        <taxon>Bacillales</taxon>
        <taxon>Bacillaceae</taxon>
        <taxon>Metabacillus</taxon>
    </lineage>
</organism>
<keyword evidence="5" id="KW-0406">Ion transport</keyword>
<evidence type="ECO:0000313" key="6">
    <source>
        <dbReference type="Proteomes" id="UP000078534"/>
    </source>
</evidence>
<dbReference type="STRING" id="152268.A6K24_04070"/>
<comment type="caution">
    <text evidence="5">The sequence shown here is derived from an EMBL/GenBank/DDBJ whole genome shotgun (WGS) entry which is preliminary data.</text>
</comment>
<dbReference type="GO" id="GO:0034220">
    <property type="term" value="P:monoatomic ion transmembrane transport"/>
    <property type="evidence" value="ECO:0007669"/>
    <property type="project" value="UniProtKB-KW"/>
</dbReference>
<dbReference type="OrthoDB" id="9785285at2"/>
<dbReference type="EMBL" id="LWSG01000012">
    <property type="protein sequence ID" value="OAS86694.1"/>
    <property type="molecule type" value="Genomic_DNA"/>
</dbReference>
<dbReference type="AlphaFoldDB" id="A0A179SZB4"/>
<evidence type="ECO:0000256" key="2">
    <source>
        <dbReference type="SAM" id="Phobius"/>
    </source>
</evidence>
<reference evidence="6" key="1">
    <citation type="submission" date="2016-04" db="EMBL/GenBank/DDBJ databases">
        <authorList>
            <person name="Lyu Z."/>
            <person name="Lyu W."/>
        </authorList>
    </citation>
    <scope>NUCLEOTIDE SEQUENCE [LARGE SCALE GENOMIC DNA]</scope>
    <source>
        <strain evidence="6">C44</strain>
    </source>
</reference>
<evidence type="ECO:0000256" key="1">
    <source>
        <dbReference type="ARBA" id="ARBA00004651"/>
    </source>
</evidence>
<dbReference type="Gene3D" id="1.10.287.70">
    <property type="match status" value="1"/>
</dbReference>
<keyword evidence="2" id="KW-1133">Transmembrane helix</keyword>
<dbReference type="RefSeq" id="WP_066331018.1">
    <property type="nucleotide sequence ID" value="NZ_LWSG01000012.1"/>
</dbReference>
<dbReference type="Proteomes" id="UP000078534">
    <property type="component" value="Unassembled WGS sequence"/>
</dbReference>
<sequence>MIFFRRFFLKVVQMNNWILVFATLALVFSSSYFIYFLEPDTFASPFEGLWWTMTTVATVGYGDVSPTTVNGKIFAMILYVVGIGLMTIFIGKVIDFFSIRKRLKEEGKLKVTTENHIILINWTKKAEITLEELLKTFQNIRIVIIDESLPKTPILHEQVEFVNGNPANNNVLNQANLLKCKSVMVFSPDGLMTASQSDGHTLLIASMIEGIGKEYNRNIYTICEVSDSNHINAFVHANVEEFITANDTAANLAARSILFNGSSEIIRQLTSQQGYDLYSIPKEKEWQTYADASQALSSKGALLIANGNDLSIINHLDHSIPENAQLFIICNHTTYQQIVS</sequence>
<feature type="domain" description="Potassium channel" evidence="3">
    <location>
        <begin position="24"/>
        <end position="97"/>
    </location>
</feature>
<dbReference type="SUPFAM" id="SSF81324">
    <property type="entry name" value="Voltage-gated potassium channels"/>
    <property type="match status" value="1"/>
</dbReference>
<feature type="domain" description="RCK N-terminal" evidence="4">
    <location>
        <begin position="115"/>
        <end position="214"/>
    </location>
</feature>
<name>A0A179SZB4_9BACI</name>
<dbReference type="GO" id="GO:0006813">
    <property type="term" value="P:potassium ion transport"/>
    <property type="evidence" value="ECO:0007669"/>
    <property type="project" value="InterPro"/>
</dbReference>
<protein>
    <submittedName>
        <fullName evidence="5">Potassium channel protein</fullName>
    </submittedName>
</protein>
<feature type="transmembrane region" description="Helical" evidence="2">
    <location>
        <begin position="16"/>
        <end position="37"/>
    </location>
</feature>
<evidence type="ECO:0000259" key="4">
    <source>
        <dbReference type="Pfam" id="PF22614"/>
    </source>
</evidence>
<evidence type="ECO:0000313" key="5">
    <source>
        <dbReference type="EMBL" id="OAS86694.1"/>
    </source>
</evidence>
<dbReference type="GO" id="GO:0005886">
    <property type="term" value="C:plasma membrane"/>
    <property type="evidence" value="ECO:0007669"/>
    <property type="project" value="UniProtKB-SubCell"/>
</dbReference>
<gene>
    <name evidence="5" type="ORF">A6K24_04070</name>
</gene>
<keyword evidence="2" id="KW-0812">Transmembrane</keyword>
<dbReference type="Gene3D" id="3.40.50.720">
    <property type="entry name" value="NAD(P)-binding Rossmann-like Domain"/>
    <property type="match status" value="1"/>
</dbReference>
<dbReference type="InterPro" id="IPR003148">
    <property type="entry name" value="RCK_N"/>
</dbReference>
<accession>A0A179SZB4</accession>
<keyword evidence="6" id="KW-1185">Reference proteome</keyword>
<evidence type="ECO:0000259" key="3">
    <source>
        <dbReference type="Pfam" id="PF07885"/>
    </source>
</evidence>
<keyword evidence="2" id="KW-0472">Membrane</keyword>
<dbReference type="InterPro" id="IPR050721">
    <property type="entry name" value="Trk_Ktr_HKT_K-transport"/>
</dbReference>
<dbReference type="Pfam" id="PF22614">
    <property type="entry name" value="Slo-like_RCK"/>
    <property type="match status" value="1"/>
</dbReference>
<proteinExistence type="predicted"/>
<dbReference type="PANTHER" id="PTHR43833:SF9">
    <property type="entry name" value="POTASSIUM CHANNEL PROTEIN YUGO-RELATED"/>
    <property type="match status" value="1"/>
</dbReference>
<dbReference type="SUPFAM" id="SSF51735">
    <property type="entry name" value="NAD(P)-binding Rossmann-fold domains"/>
    <property type="match status" value="1"/>
</dbReference>
<keyword evidence="5" id="KW-0813">Transport</keyword>
<dbReference type="InterPro" id="IPR013099">
    <property type="entry name" value="K_chnl_dom"/>
</dbReference>
<dbReference type="Pfam" id="PF07885">
    <property type="entry name" value="Ion_trans_2"/>
    <property type="match status" value="1"/>
</dbReference>
<dbReference type="InterPro" id="IPR036291">
    <property type="entry name" value="NAD(P)-bd_dom_sf"/>
</dbReference>
<keyword evidence="5" id="KW-0407">Ion channel</keyword>
<feature type="transmembrane region" description="Helical" evidence="2">
    <location>
        <begin position="73"/>
        <end position="94"/>
    </location>
</feature>
<dbReference type="PANTHER" id="PTHR43833">
    <property type="entry name" value="POTASSIUM CHANNEL PROTEIN 2-RELATED-RELATED"/>
    <property type="match status" value="1"/>
</dbReference>
<comment type="subcellular location">
    <subcellularLocation>
        <location evidence="1">Cell membrane</location>
        <topology evidence="1">Multi-pass membrane protein</topology>
    </subcellularLocation>
</comment>